<gene>
    <name evidence="1" type="ORF">FMM08_15415</name>
</gene>
<reference evidence="1 2" key="1">
    <citation type="submission" date="2019-07" db="EMBL/GenBank/DDBJ databases">
        <title>Quadrisphaera sp. strain DD2A genome sequencing and assembly.</title>
        <authorList>
            <person name="Kim I."/>
        </authorList>
    </citation>
    <scope>NUCLEOTIDE SEQUENCE [LARGE SCALE GENOMIC DNA]</scope>
    <source>
        <strain evidence="1 2">DD2A</strain>
    </source>
</reference>
<name>A0A5C8ZBD9_9ACTN</name>
<evidence type="ECO:0000313" key="1">
    <source>
        <dbReference type="EMBL" id="TXR55262.1"/>
    </source>
</evidence>
<sequence length="92" mass="9580">MTEYMDTRFEVSSYDLRVPTTGGFRGTAVSASARAYADGPAQGTVAGLSGGERLGAGYGHALRQRPVVLGDALISNPPVSGLLPVRRQVLTS</sequence>
<evidence type="ECO:0000313" key="2">
    <source>
        <dbReference type="Proteomes" id="UP000321234"/>
    </source>
</evidence>
<dbReference type="EMBL" id="VKAC01000009">
    <property type="protein sequence ID" value="TXR55262.1"/>
    <property type="molecule type" value="Genomic_DNA"/>
</dbReference>
<dbReference type="Proteomes" id="UP000321234">
    <property type="component" value="Unassembled WGS sequence"/>
</dbReference>
<accession>A0A5C8ZBD9</accession>
<comment type="caution">
    <text evidence="1">The sequence shown here is derived from an EMBL/GenBank/DDBJ whole genome shotgun (WGS) entry which is preliminary data.</text>
</comment>
<dbReference type="RefSeq" id="WP_147927269.1">
    <property type="nucleotide sequence ID" value="NZ_VKAC01000009.1"/>
</dbReference>
<dbReference type="AlphaFoldDB" id="A0A5C8ZBD9"/>
<dbReference type="OrthoDB" id="5192433at2"/>
<proteinExistence type="predicted"/>
<organism evidence="1 2">
    <name type="scientific">Quadrisphaera setariae</name>
    <dbReference type="NCBI Taxonomy" id="2593304"/>
    <lineage>
        <taxon>Bacteria</taxon>
        <taxon>Bacillati</taxon>
        <taxon>Actinomycetota</taxon>
        <taxon>Actinomycetes</taxon>
        <taxon>Kineosporiales</taxon>
        <taxon>Kineosporiaceae</taxon>
        <taxon>Quadrisphaera</taxon>
    </lineage>
</organism>
<protein>
    <submittedName>
        <fullName evidence="1">Uncharacterized protein</fullName>
    </submittedName>
</protein>
<keyword evidence="2" id="KW-1185">Reference proteome</keyword>